<name>A0ABQ5DSL3_9ASTR</name>
<organism evidence="1 2">
    <name type="scientific">Tanacetum coccineum</name>
    <dbReference type="NCBI Taxonomy" id="301880"/>
    <lineage>
        <taxon>Eukaryota</taxon>
        <taxon>Viridiplantae</taxon>
        <taxon>Streptophyta</taxon>
        <taxon>Embryophyta</taxon>
        <taxon>Tracheophyta</taxon>
        <taxon>Spermatophyta</taxon>
        <taxon>Magnoliopsida</taxon>
        <taxon>eudicotyledons</taxon>
        <taxon>Gunneridae</taxon>
        <taxon>Pentapetalae</taxon>
        <taxon>asterids</taxon>
        <taxon>campanulids</taxon>
        <taxon>Asterales</taxon>
        <taxon>Asteraceae</taxon>
        <taxon>Asteroideae</taxon>
        <taxon>Anthemideae</taxon>
        <taxon>Anthemidinae</taxon>
        <taxon>Tanacetum</taxon>
    </lineage>
</organism>
<gene>
    <name evidence="1" type="ORF">Tco_0941723</name>
</gene>
<comment type="caution">
    <text evidence="1">The sequence shown here is derived from an EMBL/GenBank/DDBJ whole genome shotgun (WGS) entry which is preliminary data.</text>
</comment>
<accession>A0ABQ5DSL3</accession>
<reference evidence="1" key="2">
    <citation type="submission" date="2022-01" db="EMBL/GenBank/DDBJ databases">
        <authorList>
            <person name="Yamashiro T."/>
            <person name="Shiraishi A."/>
            <person name="Satake H."/>
            <person name="Nakayama K."/>
        </authorList>
    </citation>
    <scope>NUCLEOTIDE SEQUENCE</scope>
</reference>
<evidence type="ECO:0000313" key="1">
    <source>
        <dbReference type="EMBL" id="GJT41858.1"/>
    </source>
</evidence>
<dbReference type="EMBL" id="BQNB010015595">
    <property type="protein sequence ID" value="GJT41858.1"/>
    <property type="molecule type" value="Genomic_DNA"/>
</dbReference>
<proteinExistence type="predicted"/>
<keyword evidence="2" id="KW-1185">Reference proteome</keyword>
<dbReference type="Proteomes" id="UP001151760">
    <property type="component" value="Unassembled WGS sequence"/>
</dbReference>
<sequence>MGSFIKSYCRQIGKSKLGKADLESPAYKVVRSFHSNSISLQFHMEECHLLLTDQIDLVNLEGNQIVPDVSKSLPLGVRSHMRILSVVSLQTYDRYGYTFLKEIVLRRADYKEHKILEADFKNLHPNDFEDMYLLHLQGKLNHLSSADKVLLFNAINMWIRNIVIRNQDYTIFSRPRAVIYRYRNDQKKMMWETEVHNFSDGTLIRILEKLDHMVKDFRLFKYNPGMENRIWSEDDKMRSKEFMEVIERRLKIRRIFRSLECFVRIMQKSQENGQNWTNTDTGTDRVFKSRGFDSKKDQMVNSSQSMFWSTAMVKTINGEAKIHALVDGKKIIITESSFRRDLQLADE</sequence>
<reference evidence="1" key="1">
    <citation type="journal article" date="2022" name="Int. J. Mol. Sci.">
        <title>Draft Genome of Tanacetum Coccineum: Genomic Comparison of Closely Related Tanacetum-Family Plants.</title>
        <authorList>
            <person name="Yamashiro T."/>
            <person name="Shiraishi A."/>
            <person name="Nakayama K."/>
            <person name="Satake H."/>
        </authorList>
    </citation>
    <scope>NUCLEOTIDE SEQUENCE</scope>
</reference>
<protein>
    <submittedName>
        <fullName evidence="1">Uncharacterized protein</fullName>
    </submittedName>
</protein>
<evidence type="ECO:0000313" key="2">
    <source>
        <dbReference type="Proteomes" id="UP001151760"/>
    </source>
</evidence>